<dbReference type="eggNOG" id="COG2861">
    <property type="taxonomic scope" value="Bacteria"/>
</dbReference>
<dbReference type="InterPro" id="IPR011330">
    <property type="entry name" value="Glyco_hydro/deAcase_b/a-brl"/>
</dbReference>
<proteinExistence type="predicted"/>
<sequence length="395" mass="40935">MAVSFSRKPAYGADAPAPALGRGDHDDLRAKILAAAANPYIGASAAAFLFLLSLALLVLLTGDPNKGSPMVRVELTKIGATRNAPSGWREALVNEGDKEAPLLPGALDLSNLPFISHPDTAAEAEAIAAPPPMASATGPLPAAPLAGFYTPGPGGGVLPVIAPDGRTAAEAYARPFTADGRPKVALVIGGLGLNPQTTRAAIETLPPEITLSFAPYAEGLQGWIDLARSHGHEVLLEAPMEPVDYPANDPGPYTLITANRPEDTVRKLEWLMSRATGYFGLTNYLGSRFVTSDTAMTTFTLALKSRGLAFIDDGQASLRGGPIPRASADRIIDDELAAGSIDGQLKMLETGAAGRGQALGSGFAYPVTITQVRLWAAGLSGRGLQLAPASAMAKR</sequence>
<dbReference type="AlphaFoldDB" id="B0T324"/>
<dbReference type="Pfam" id="PF04748">
    <property type="entry name" value="Polysacc_deac_2"/>
    <property type="match status" value="1"/>
</dbReference>
<keyword evidence="1" id="KW-0472">Membrane</keyword>
<reference evidence="2" key="1">
    <citation type="submission" date="2008-01" db="EMBL/GenBank/DDBJ databases">
        <title>Complete sequence of chromosome of Caulobacter sp. K31.</title>
        <authorList>
            <consortium name="US DOE Joint Genome Institute"/>
            <person name="Copeland A."/>
            <person name="Lucas S."/>
            <person name="Lapidus A."/>
            <person name="Barry K."/>
            <person name="Glavina del Rio T."/>
            <person name="Dalin E."/>
            <person name="Tice H."/>
            <person name="Pitluck S."/>
            <person name="Bruce D."/>
            <person name="Goodwin L."/>
            <person name="Thompson L.S."/>
            <person name="Brettin T."/>
            <person name="Detter J.C."/>
            <person name="Han C."/>
            <person name="Schmutz J."/>
            <person name="Larimer F."/>
            <person name="Land M."/>
            <person name="Hauser L."/>
            <person name="Kyrpides N."/>
            <person name="Kim E."/>
            <person name="Stephens C."/>
            <person name="Richardson P."/>
        </authorList>
    </citation>
    <scope>NUCLEOTIDE SEQUENCE [LARGE SCALE GENOMIC DNA]</scope>
    <source>
        <strain evidence="2">K31</strain>
    </source>
</reference>
<dbReference type="STRING" id="366602.Caul_4726"/>
<dbReference type="PANTHER" id="PTHR30105">
    <property type="entry name" value="UNCHARACTERIZED YIBQ-RELATED"/>
    <property type="match status" value="1"/>
</dbReference>
<dbReference type="SUPFAM" id="SSF88713">
    <property type="entry name" value="Glycoside hydrolase/deacetylase"/>
    <property type="match status" value="1"/>
</dbReference>
<accession>B0T324</accession>
<organism evidence="2">
    <name type="scientific">Caulobacter sp. (strain K31)</name>
    <dbReference type="NCBI Taxonomy" id="366602"/>
    <lineage>
        <taxon>Bacteria</taxon>
        <taxon>Pseudomonadati</taxon>
        <taxon>Pseudomonadota</taxon>
        <taxon>Alphaproteobacteria</taxon>
        <taxon>Caulobacterales</taxon>
        <taxon>Caulobacteraceae</taxon>
        <taxon>Caulobacter</taxon>
    </lineage>
</organism>
<evidence type="ECO:0000256" key="1">
    <source>
        <dbReference type="SAM" id="Phobius"/>
    </source>
</evidence>
<dbReference type="PANTHER" id="PTHR30105:SF2">
    <property type="entry name" value="DIVERGENT POLYSACCHARIDE DEACETYLASE SUPERFAMILY"/>
    <property type="match status" value="1"/>
</dbReference>
<dbReference type="EMBL" id="CP000927">
    <property type="protein sequence ID" value="ABZ73846.1"/>
    <property type="molecule type" value="Genomic_DNA"/>
</dbReference>
<keyword evidence="1" id="KW-0812">Transmembrane</keyword>
<gene>
    <name evidence="2" type="ordered locus">Caul_4726</name>
</gene>
<dbReference type="KEGG" id="cak:Caul_4726"/>
<dbReference type="InterPro" id="IPR006837">
    <property type="entry name" value="Divergent_DAC"/>
</dbReference>
<protein>
    <recommendedName>
        <fullName evidence="3">Divergent polysaccharide deacetylase family protein</fullName>
    </recommendedName>
</protein>
<keyword evidence="1" id="KW-1133">Transmembrane helix</keyword>
<dbReference type="OrthoDB" id="9784811at2"/>
<dbReference type="Gene3D" id="3.20.20.370">
    <property type="entry name" value="Glycoside hydrolase/deacetylase"/>
    <property type="match status" value="1"/>
</dbReference>
<dbReference type="HOGENOM" id="CLU_041643_0_0_5"/>
<feature type="transmembrane region" description="Helical" evidence="1">
    <location>
        <begin position="40"/>
        <end position="60"/>
    </location>
</feature>
<name>B0T324_CAUSK</name>
<evidence type="ECO:0008006" key="3">
    <source>
        <dbReference type="Google" id="ProtNLM"/>
    </source>
</evidence>
<evidence type="ECO:0000313" key="2">
    <source>
        <dbReference type="EMBL" id="ABZ73846.1"/>
    </source>
</evidence>
<dbReference type="CDD" id="cd10936">
    <property type="entry name" value="CE4_DAC2"/>
    <property type="match status" value="1"/>
</dbReference>
<dbReference type="GO" id="GO:0005975">
    <property type="term" value="P:carbohydrate metabolic process"/>
    <property type="evidence" value="ECO:0007669"/>
    <property type="project" value="InterPro"/>
</dbReference>